<dbReference type="SUPFAM" id="SSF51182">
    <property type="entry name" value="RmlC-like cupins"/>
    <property type="match status" value="1"/>
</dbReference>
<evidence type="ECO:0000313" key="2">
    <source>
        <dbReference type="EMBL" id="OGM11327.1"/>
    </source>
</evidence>
<dbReference type="AlphaFoldDB" id="A0A1F7X8I4"/>
<sequence length="123" mass="14110">MNTDKIVEEIKKQYPGKAIVLDPEDNPTEIICEIDPSSDHPERSVALAVVGKSKHHYHKRSTEIYETKKGMLTVYINGKKFILNKGEKITIKPEEVHSVEGDEAWFLTYSKPGWRYDDHIVVS</sequence>
<reference evidence="2 3" key="1">
    <citation type="journal article" date="2016" name="Nat. Commun.">
        <title>Thousands of microbial genomes shed light on interconnected biogeochemical processes in an aquifer system.</title>
        <authorList>
            <person name="Anantharaman K."/>
            <person name="Brown C.T."/>
            <person name="Hug L.A."/>
            <person name="Sharon I."/>
            <person name="Castelle C.J."/>
            <person name="Probst A.J."/>
            <person name="Thomas B.C."/>
            <person name="Singh A."/>
            <person name="Wilkins M.J."/>
            <person name="Karaoz U."/>
            <person name="Brodie E.L."/>
            <person name="Williams K.H."/>
            <person name="Hubbard S.S."/>
            <person name="Banfield J.F."/>
        </authorList>
    </citation>
    <scope>NUCLEOTIDE SEQUENCE [LARGE SCALE GENOMIC DNA]</scope>
</reference>
<dbReference type="Proteomes" id="UP000177053">
    <property type="component" value="Unassembled WGS sequence"/>
</dbReference>
<feature type="domain" description="Cupin type-2" evidence="1">
    <location>
        <begin position="49"/>
        <end position="100"/>
    </location>
</feature>
<evidence type="ECO:0000313" key="3">
    <source>
        <dbReference type="Proteomes" id="UP000177053"/>
    </source>
</evidence>
<dbReference type="Gene3D" id="2.60.120.10">
    <property type="entry name" value="Jelly Rolls"/>
    <property type="match status" value="1"/>
</dbReference>
<dbReference type="InterPro" id="IPR011051">
    <property type="entry name" value="RmlC_Cupin_sf"/>
</dbReference>
<name>A0A1F7X8I4_9BACT</name>
<accession>A0A1F7X8I4</accession>
<organism evidence="2 3">
    <name type="scientific">Candidatus Woesebacteria bacterium RBG_16_34_12</name>
    <dbReference type="NCBI Taxonomy" id="1802480"/>
    <lineage>
        <taxon>Bacteria</taxon>
        <taxon>Candidatus Woeseibacteriota</taxon>
    </lineage>
</organism>
<gene>
    <name evidence="2" type="ORF">A2Z22_05065</name>
</gene>
<dbReference type="InterPro" id="IPR013096">
    <property type="entry name" value="Cupin_2"/>
</dbReference>
<protein>
    <recommendedName>
        <fullName evidence="1">Cupin type-2 domain-containing protein</fullName>
    </recommendedName>
</protein>
<dbReference type="EMBL" id="MGFS01000020">
    <property type="protein sequence ID" value="OGM11327.1"/>
    <property type="molecule type" value="Genomic_DNA"/>
</dbReference>
<comment type="caution">
    <text evidence="2">The sequence shown here is derived from an EMBL/GenBank/DDBJ whole genome shotgun (WGS) entry which is preliminary data.</text>
</comment>
<proteinExistence type="predicted"/>
<evidence type="ECO:0000259" key="1">
    <source>
        <dbReference type="Pfam" id="PF07883"/>
    </source>
</evidence>
<dbReference type="Pfam" id="PF07883">
    <property type="entry name" value="Cupin_2"/>
    <property type="match status" value="1"/>
</dbReference>
<dbReference type="InterPro" id="IPR014710">
    <property type="entry name" value="RmlC-like_jellyroll"/>
</dbReference>